<comment type="subcellular location">
    <subcellularLocation>
        <location evidence="1 8">Cell outer membrane</location>
        <topology evidence="1 8">Multi-pass membrane protein</topology>
    </subcellularLocation>
</comment>
<keyword evidence="12" id="KW-1185">Reference proteome</keyword>
<dbReference type="PANTHER" id="PTHR30069">
    <property type="entry name" value="TONB-DEPENDENT OUTER MEMBRANE RECEPTOR"/>
    <property type="match status" value="1"/>
</dbReference>
<dbReference type="InterPro" id="IPR037066">
    <property type="entry name" value="Plug_dom_sf"/>
</dbReference>
<sequence>MKQPIYKRAMMKNLIIILHLLFGFNIVVSQSSQILITGKVLESNNNLPIEYATIAILDNNSKKPLTGTITSEDGTFSIRTTGTNYYIEVSFMGYETKIFNDFEIINNTIDLQTIILSVDNHALDEVVVRAEKSQLEFKLDKRVFHVGTDLSSTGASSLEVLNSIPSVNVNIEGEVSLRGSQGVQILINGKPSVLATADGNALGSITADMIEKIEVITNPSAKHDAEGTSGIINIIIKKSEKRGVNGSATLNVGVPNSNSFGLSVNKRTEKFNLFSQLGFGIRTYPDERKSINQDLINGTTITSFGESEFDEKFANILIGTDYHINANNVITLSGSYAYEVEDQFSKTNFSQTDASNSATDSWLRNEITEADNPKLRYELQYKKNFKRHKDQSLLFSALGNSFRKDQFSDFENTVVLGNDDDFKQKTRTDYTLEDYTFKLDYTHPFLEKYTIETGSQYVINSVSNDFAVSDLVNDEWINNPDLTNVFDFNQKVLGIYTTAAYEGDTWGIKLGVRLENTNLDTLLQTTNEQNGDNYTNLFPSIHTSYKINDNFSLQAGFSKRIRRPGLRELNPFSNIRNNFSISTGNPDLKPEYTDSYEITSIHKIGKTTLNFSLYNRYTVDVVERISTFSNNVSTSRPENVGTNTTTGFEANGKYAPTNWFSVNGDFNINYFYRKGVFETVSFDFKGNQWATSLTTKFKLPSEFDLEISGDYRSRYKTVQNEIADNFFTDMGLRKKILKGKVILNLSIRDVFASRIDESTTNQPDFYLFNSRKRGRFVIFGVSYGFGKGEAMEFSGQRRR</sequence>
<protein>
    <submittedName>
        <fullName evidence="11">TonB-dependent receptor domain-containing protein</fullName>
    </submittedName>
</protein>
<keyword evidence="11" id="KW-0675">Receptor</keyword>
<evidence type="ECO:0000256" key="5">
    <source>
        <dbReference type="ARBA" id="ARBA00022729"/>
    </source>
</evidence>
<keyword evidence="3 8" id="KW-1134">Transmembrane beta strand</keyword>
<dbReference type="EMBL" id="JBHTLJ010000003">
    <property type="protein sequence ID" value="MFD1163136.1"/>
    <property type="molecule type" value="Genomic_DNA"/>
</dbReference>
<dbReference type="RefSeq" id="WP_311940281.1">
    <property type="nucleotide sequence ID" value="NZ_JAVSCK010000003.1"/>
</dbReference>
<reference evidence="12" key="1">
    <citation type="journal article" date="2019" name="Int. J. Syst. Evol. Microbiol.">
        <title>The Global Catalogue of Microorganisms (GCM) 10K type strain sequencing project: providing services to taxonomists for standard genome sequencing and annotation.</title>
        <authorList>
            <consortium name="The Broad Institute Genomics Platform"/>
            <consortium name="The Broad Institute Genome Sequencing Center for Infectious Disease"/>
            <person name="Wu L."/>
            <person name="Ma J."/>
        </authorList>
    </citation>
    <scope>NUCLEOTIDE SEQUENCE [LARGE SCALE GENOMIC DNA]</scope>
    <source>
        <strain evidence="12">CCUG 63246</strain>
    </source>
</reference>
<dbReference type="InterPro" id="IPR012910">
    <property type="entry name" value="Plug_dom"/>
</dbReference>
<dbReference type="Gene3D" id="2.60.40.1120">
    <property type="entry name" value="Carboxypeptidase-like, regulatory domain"/>
    <property type="match status" value="1"/>
</dbReference>
<evidence type="ECO:0000256" key="1">
    <source>
        <dbReference type="ARBA" id="ARBA00004571"/>
    </source>
</evidence>
<dbReference type="Proteomes" id="UP001597163">
    <property type="component" value="Unassembled WGS sequence"/>
</dbReference>
<evidence type="ECO:0000313" key="11">
    <source>
        <dbReference type="EMBL" id="MFD1163136.1"/>
    </source>
</evidence>
<evidence type="ECO:0000256" key="7">
    <source>
        <dbReference type="ARBA" id="ARBA00023237"/>
    </source>
</evidence>
<dbReference type="InterPro" id="IPR036942">
    <property type="entry name" value="Beta-barrel_TonB_sf"/>
</dbReference>
<evidence type="ECO:0000256" key="2">
    <source>
        <dbReference type="ARBA" id="ARBA00022448"/>
    </source>
</evidence>
<name>A0ABW3RDQ1_9FLAO</name>
<evidence type="ECO:0000313" key="12">
    <source>
        <dbReference type="Proteomes" id="UP001597163"/>
    </source>
</evidence>
<dbReference type="Gene3D" id="2.170.130.10">
    <property type="entry name" value="TonB-dependent receptor, plug domain"/>
    <property type="match status" value="1"/>
</dbReference>
<keyword evidence="7 8" id="KW-0998">Cell outer membrane</keyword>
<evidence type="ECO:0000256" key="3">
    <source>
        <dbReference type="ARBA" id="ARBA00022452"/>
    </source>
</evidence>
<accession>A0ABW3RDQ1</accession>
<dbReference type="PANTHER" id="PTHR30069:SF29">
    <property type="entry name" value="HEMOGLOBIN AND HEMOGLOBIN-HAPTOGLOBIN-BINDING PROTEIN 1-RELATED"/>
    <property type="match status" value="1"/>
</dbReference>
<dbReference type="SUPFAM" id="SSF49464">
    <property type="entry name" value="Carboxypeptidase regulatory domain-like"/>
    <property type="match status" value="1"/>
</dbReference>
<feature type="domain" description="Outer membrane protein beta-barrel" evidence="10">
    <location>
        <begin position="385"/>
        <end position="783"/>
    </location>
</feature>
<organism evidence="11 12">
    <name type="scientific">Hwangdonia seohaensis</name>
    <dbReference type="NCBI Taxonomy" id="1240727"/>
    <lineage>
        <taxon>Bacteria</taxon>
        <taxon>Pseudomonadati</taxon>
        <taxon>Bacteroidota</taxon>
        <taxon>Flavobacteriia</taxon>
        <taxon>Flavobacteriales</taxon>
        <taxon>Flavobacteriaceae</taxon>
        <taxon>Hwangdonia</taxon>
    </lineage>
</organism>
<comment type="similarity">
    <text evidence="8">Belongs to the TonB-dependent receptor family.</text>
</comment>
<dbReference type="Pfam" id="PF14905">
    <property type="entry name" value="OMP_b-brl_3"/>
    <property type="match status" value="1"/>
</dbReference>
<proteinExistence type="inferred from homology"/>
<evidence type="ECO:0000259" key="10">
    <source>
        <dbReference type="Pfam" id="PF14905"/>
    </source>
</evidence>
<evidence type="ECO:0000256" key="6">
    <source>
        <dbReference type="ARBA" id="ARBA00023136"/>
    </source>
</evidence>
<evidence type="ECO:0000256" key="8">
    <source>
        <dbReference type="PROSITE-ProRule" id="PRU01360"/>
    </source>
</evidence>
<keyword evidence="2 8" id="KW-0813">Transport</keyword>
<feature type="domain" description="TonB-dependent receptor plug" evidence="9">
    <location>
        <begin position="156"/>
        <end position="230"/>
    </location>
</feature>
<keyword evidence="6 8" id="KW-0472">Membrane</keyword>
<comment type="caution">
    <text evidence="11">The sequence shown here is derived from an EMBL/GenBank/DDBJ whole genome shotgun (WGS) entry which is preliminary data.</text>
</comment>
<dbReference type="Pfam" id="PF07715">
    <property type="entry name" value="Plug"/>
    <property type="match status" value="1"/>
</dbReference>
<dbReference type="InterPro" id="IPR041700">
    <property type="entry name" value="OMP_b-brl_3"/>
</dbReference>
<dbReference type="PROSITE" id="PS52016">
    <property type="entry name" value="TONB_DEPENDENT_REC_3"/>
    <property type="match status" value="1"/>
</dbReference>
<gene>
    <name evidence="11" type="ORF">ACFQ2E_11945</name>
</gene>
<dbReference type="SUPFAM" id="SSF56935">
    <property type="entry name" value="Porins"/>
    <property type="match status" value="1"/>
</dbReference>
<evidence type="ECO:0000259" key="9">
    <source>
        <dbReference type="Pfam" id="PF07715"/>
    </source>
</evidence>
<dbReference type="Gene3D" id="2.40.170.20">
    <property type="entry name" value="TonB-dependent receptor, beta-barrel domain"/>
    <property type="match status" value="1"/>
</dbReference>
<keyword evidence="5" id="KW-0732">Signal</keyword>
<evidence type="ECO:0000256" key="4">
    <source>
        <dbReference type="ARBA" id="ARBA00022692"/>
    </source>
</evidence>
<dbReference type="InterPro" id="IPR008969">
    <property type="entry name" value="CarboxyPept-like_regulatory"/>
</dbReference>
<dbReference type="InterPro" id="IPR039426">
    <property type="entry name" value="TonB-dep_rcpt-like"/>
</dbReference>
<keyword evidence="4 8" id="KW-0812">Transmembrane</keyword>
<dbReference type="Pfam" id="PF13715">
    <property type="entry name" value="CarbopepD_reg_2"/>
    <property type="match status" value="1"/>
</dbReference>